<protein>
    <recommendedName>
        <fullName evidence="4">Acyltransferase 3 domain-containing protein</fullName>
    </recommendedName>
</protein>
<proteinExistence type="predicted"/>
<feature type="transmembrane region" description="Helical" evidence="1">
    <location>
        <begin position="427"/>
        <end position="448"/>
    </location>
</feature>
<keyword evidence="1" id="KW-0472">Membrane</keyword>
<evidence type="ECO:0000313" key="2">
    <source>
        <dbReference type="EMBL" id="CAK0906077.1"/>
    </source>
</evidence>
<evidence type="ECO:0000313" key="3">
    <source>
        <dbReference type="Proteomes" id="UP001189429"/>
    </source>
</evidence>
<feature type="transmembrane region" description="Helical" evidence="1">
    <location>
        <begin position="172"/>
        <end position="193"/>
    </location>
</feature>
<keyword evidence="1" id="KW-0812">Transmembrane</keyword>
<accession>A0ABN9Y526</accession>
<gene>
    <name evidence="2" type="ORF">PCOR1329_LOCUS81544</name>
</gene>
<feature type="transmembrane region" description="Helical" evidence="1">
    <location>
        <begin position="55"/>
        <end position="77"/>
    </location>
</feature>
<dbReference type="EMBL" id="CAUYUJ010021638">
    <property type="protein sequence ID" value="CAK0906077.1"/>
    <property type="molecule type" value="Genomic_DNA"/>
</dbReference>
<feature type="transmembrane region" description="Helical" evidence="1">
    <location>
        <begin position="89"/>
        <end position="108"/>
    </location>
</feature>
<feature type="transmembrane region" description="Helical" evidence="1">
    <location>
        <begin position="23"/>
        <end position="43"/>
    </location>
</feature>
<keyword evidence="3" id="KW-1185">Reference proteome</keyword>
<feature type="transmembrane region" description="Helical" evidence="1">
    <location>
        <begin position="302"/>
        <end position="326"/>
    </location>
</feature>
<sequence>MEGGDDVDVAPAFVPPPVKPHKAVYGLRFFFAIWVVFMHVGNFNDRIKRLRDISISMPGFFMLAGFMLSAATTRPIVDRAHFYKSRIIAAHPLYLLSVFLSLPIYYMVCIGKGEDRLGGSGFTHTCEQREMDRDDDGWGALRRVGREAYMLFSLVAAQTAWPWGVASSELFFVNPALWFSSAYYFTVFCFPFVHSWAKSPLFNPTADSTQRWCACSRSRLFGCNLYCCRPMLLSTLVITVGTKVGHWITKYALYYSGWHNTPNEAAWACWTFPPTWLGTFMLGVLTFNAFEFNRRGASESEYWPFWGVLTDSITLMLLLIIALTAVCYDADRVFAMFFGAHSYHGGAGLDQGWQLCLPVLAVWLYGLAAGTGITSLIMSNTYLVKYLSPAAYAIYLFHLPVCYYWWLSFYSWNDLGHVPQFLDDVSPWEFLAVLSITICLAVFVTHVANEYVTSMFMRLVDYCVRVLSLRYCKGESQWQETDEHNTLTVMVSLIKGLTGADVDGSTLIAECGFDSFGMGAMVALVRKNFPAAKVSAMRLYQLQTVSDLVAEIDGSGVETDTDASSDDYSSEE</sequence>
<comment type="caution">
    <text evidence="2">The sequence shown here is derived from an EMBL/GenBank/DDBJ whole genome shotgun (WGS) entry which is preliminary data.</text>
</comment>
<evidence type="ECO:0008006" key="4">
    <source>
        <dbReference type="Google" id="ProtNLM"/>
    </source>
</evidence>
<feature type="transmembrane region" description="Helical" evidence="1">
    <location>
        <begin position="226"/>
        <end position="245"/>
    </location>
</feature>
<evidence type="ECO:0000256" key="1">
    <source>
        <dbReference type="SAM" id="Phobius"/>
    </source>
</evidence>
<feature type="transmembrane region" description="Helical" evidence="1">
    <location>
        <begin position="265"/>
        <end position="290"/>
    </location>
</feature>
<dbReference type="Proteomes" id="UP001189429">
    <property type="component" value="Unassembled WGS sequence"/>
</dbReference>
<feature type="transmembrane region" description="Helical" evidence="1">
    <location>
        <begin position="390"/>
        <end position="407"/>
    </location>
</feature>
<organism evidence="2 3">
    <name type="scientific">Prorocentrum cordatum</name>
    <dbReference type="NCBI Taxonomy" id="2364126"/>
    <lineage>
        <taxon>Eukaryota</taxon>
        <taxon>Sar</taxon>
        <taxon>Alveolata</taxon>
        <taxon>Dinophyceae</taxon>
        <taxon>Prorocentrales</taxon>
        <taxon>Prorocentraceae</taxon>
        <taxon>Prorocentrum</taxon>
    </lineage>
</organism>
<name>A0ABN9Y526_9DINO</name>
<reference evidence="2" key="1">
    <citation type="submission" date="2023-10" db="EMBL/GenBank/DDBJ databases">
        <authorList>
            <person name="Chen Y."/>
            <person name="Shah S."/>
            <person name="Dougan E. K."/>
            <person name="Thang M."/>
            <person name="Chan C."/>
        </authorList>
    </citation>
    <scope>NUCLEOTIDE SEQUENCE [LARGE SCALE GENOMIC DNA]</scope>
</reference>
<feature type="transmembrane region" description="Helical" evidence="1">
    <location>
        <begin position="148"/>
        <end position="166"/>
    </location>
</feature>
<feature type="transmembrane region" description="Helical" evidence="1">
    <location>
        <begin position="352"/>
        <end position="378"/>
    </location>
</feature>
<keyword evidence="1" id="KW-1133">Transmembrane helix</keyword>